<dbReference type="AlphaFoldDB" id="A0A564Z887"/>
<organism evidence="1 2">
    <name type="scientific">Hymenolepis diminuta</name>
    <name type="common">Rat tapeworm</name>
    <dbReference type="NCBI Taxonomy" id="6216"/>
    <lineage>
        <taxon>Eukaryota</taxon>
        <taxon>Metazoa</taxon>
        <taxon>Spiralia</taxon>
        <taxon>Lophotrochozoa</taxon>
        <taxon>Platyhelminthes</taxon>
        <taxon>Cestoda</taxon>
        <taxon>Eucestoda</taxon>
        <taxon>Cyclophyllidea</taxon>
        <taxon>Hymenolepididae</taxon>
        <taxon>Hymenolepis</taxon>
    </lineage>
</organism>
<keyword evidence="2" id="KW-1185">Reference proteome</keyword>
<accession>A0A564Z887</accession>
<dbReference type="Proteomes" id="UP000321570">
    <property type="component" value="Unassembled WGS sequence"/>
</dbReference>
<protein>
    <submittedName>
        <fullName evidence="1">Uncharacterized protein</fullName>
    </submittedName>
</protein>
<proteinExistence type="predicted"/>
<evidence type="ECO:0000313" key="2">
    <source>
        <dbReference type="Proteomes" id="UP000321570"/>
    </source>
</evidence>
<sequence length="108" mass="12071">MLGSPVETPYVASDIPAIIHIEISYRGHIRDLGPPYSRTRCDHPLRIHGGLLAPHRIQNEEYASLLNIQHAHRISPAPFWKLRLRTENGDFCDGTPGFGHQHEASSGT</sequence>
<dbReference type="EMBL" id="CABIJS010000666">
    <property type="protein sequence ID" value="VUZ54994.1"/>
    <property type="molecule type" value="Genomic_DNA"/>
</dbReference>
<reference evidence="1 2" key="1">
    <citation type="submission" date="2019-07" db="EMBL/GenBank/DDBJ databases">
        <authorList>
            <person name="Jastrzebski P J."/>
            <person name="Paukszto L."/>
            <person name="Jastrzebski P J."/>
        </authorList>
    </citation>
    <scope>NUCLEOTIDE SEQUENCE [LARGE SCALE GENOMIC DNA]</scope>
    <source>
        <strain evidence="1 2">WMS-il1</strain>
    </source>
</reference>
<name>A0A564Z887_HYMDI</name>
<evidence type="ECO:0000313" key="1">
    <source>
        <dbReference type="EMBL" id="VUZ54994.1"/>
    </source>
</evidence>
<gene>
    <name evidence="1" type="ORF">WMSIL1_LOCUS12785</name>
</gene>